<keyword evidence="1" id="KW-0732">Signal</keyword>
<evidence type="ECO:0000256" key="2">
    <source>
        <dbReference type="PROSITE-ProRule" id="PRU01360"/>
    </source>
</evidence>
<gene>
    <name evidence="4" type="ORF">SAMN04488514_101927</name>
</gene>
<dbReference type="InterPro" id="IPR039426">
    <property type="entry name" value="TonB-dep_rcpt-like"/>
</dbReference>
<dbReference type="InterPro" id="IPR012910">
    <property type="entry name" value="Plug_dom"/>
</dbReference>
<dbReference type="Pfam" id="PF07715">
    <property type="entry name" value="Plug"/>
    <property type="match status" value="1"/>
</dbReference>
<evidence type="ECO:0000256" key="1">
    <source>
        <dbReference type="ARBA" id="ARBA00022729"/>
    </source>
</evidence>
<dbReference type="PANTHER" id="PTHR30069:SF29">
    <property type="entry name" value="HEMOGLOBIN AND HEMOGLOBIN-HAPTOGLOBIN-BINDING PROTEIN 1-RELATED"/>
    <property type="match status" value="1"/>
</dbReference>
<comment type="subcellular location">
    <subcellularLocation>
        <location evidence="2">Cell outer membrane</location>
        <topology evidence="2">Multi-pass membrane protein</topology>
    </subcellularLocation>
</comment>
<dbReference type="GO" id="GO:0015344">
    <property type="term" value="F:siderophore uptake transmembrane transporter activity"/>
    <property type="evidence" value="ECO:0007669"/>
    <property type="project" value="TreeGrafter"/>
</dbReference>
<comment type="similarity">
    <text evidence="2">Belongs to the TonB-dependent receptor family.</text>
</comment>
<name>A0A1G9KBC6_9FLAO</name>
<keyword evidence="2" id="KW-1134">Transmembrane beta strand</keyword>
<organism evidence="4 5">
    <name type="scientific">Kriegella aquimaris</name>
    <dbReference type="NCBI Taxonomy" id="192904"/>
    <lineage>
        <taxon>Bacteria</taxon>
        <taxon>Pseudomonadati</taxon>
        <taxon>Bacteroidota</taxon>
        <taxon>Flavobacteriia</taxon>
        <taxon>Flavobacteriales</taxon>
        <taxon>Flavobacteriaceae</taxon>
        <taxon>Kriegella</taxon>
    </lineage>
</organism>
<keyword evidence="2" id="KW-0813">Transport</keyword>
<dbReference type="Gene3D" id="2.60.40.1930">
    <property type="match status" value="1"/>
</dbReference>
<evidence type="ECO:0000313" key="5">
    <source>
        <dbReference type="Proteomes" id="UP000199440"/>
    </source>
</evidence>
<keyword evidence="2" id="KW-0472">Membrane</keyword>
<dbReference type="GO" id="GO:0009279">
    <property type="term" value="C:cell outer membrane"/>
    <property type="evidence" value="ECO:0007669"/>
    <property type="project" value="UniProtKB-SubCell"/>
</dbReference>
<keyword evidence="2" id="KW-0998">Cell outer membrane</keyword>
<dbReference type="OrthoDB" id="679547at2"/>
<feature type="domain" description="TonB-dependent receptor plug" evidence="3">
    <location>
        <begin position="647"/>
        <end position="735"/>
    </location>
</feature>
<keyword evidence="5" id="KW-1185">Reference proteome</keyword>
<dbReference type="PANTHER" id="PTHR30069">
    <property type="entry name" value="TONB-DEPENDENT OUTER MEMBRANE RECEPTOR"/>
    <property type="match status" value="1"/>
</dbReference>
<sequence length="842" mass="94569">MKTADTFCIYSLVLVLLFSIYDLDAQENPVFNTIQGQLATYANLTPPEKVYVQTDKDCYTSGETIWFKAYVLNGITHWESDKSRVVYVELLNSKDSIIAQRKLYANSGWAAGDITVPQDVKEGPHVLRAYTKYMLNDSELVLFQKKITIWSQQLNSNDIPEKKFEKDERGEETSKNQIALLNTTKPIVQFFPEGGNLVAGLTNVMGLKITDAAGTGIALQGKIVNEDGTQIVPFRSFEFGLASTYFEVKPDTDYYAQIEINGVTEKYPVPRPLSKGYVLQVSNYGEYVVVRVSTNINNGLKGTLLLGHLRGQLIFKRFEKNSNEDTYVIKILTSKLDDGVAHFTLFDPNGEPVSERLSFIENPKNNVNFSVKSDRPKYGFREQVALALAVQDTKGASLGGHFSMSVVTQNSLEKETSTIKSWLLLNSDIGGMVENPNYFFVDDSRARDYVLDMLMLTHGWRRFIWKSFIAEGVSKELAFQPERGIMISGSTTAFNNRYRPTKAITNLNILAGDVYQEKKPTNAQGRFSFGPFFFKDSVEAIVNAERAVKSKRAADQVSIYLDSPYPVVQVKNPLKRQIDKATSTYAKPYLKETYRKKLNDFKYDPKVTKLKEVVVKAKIKTRKELINDELSSRTLYGEARNRILLDSIPSAQTGSVLDLLRRIPGVQVFGSFPNQSVLIRGAMNFGGPIGPLYLLDGIPMSSDFIQSLPVPDVLFIDVLQSSEAALYGSRSMGGVIAIYTRTGKNFEETPERYPGIANATIPGFYKTREFYAPNYATPAPKHDKPDYRTTLDWVPDINITEKEKTKLNFYTGDTAGKYMIRIEGITSDGRPVSALHSFRVID</sequence>
<dbReference type="Proteomes" id="UP000199440">
    <property type="component" value="Unassembled WGS sequence"/>
</dbReference>
<accession>A0A1G9KBC6</accession>
<reference evidence="4 5" key="1">
    <citation type="submission" date="2016-10" db="EMBL/GenBank/DDBJ databases">
        <authorList>
            <person name="de Groot N.N."/>
        </authorList>
    </citation>
    <scope>NUCLEOTIDE SEQUENCE [LARGE SCALE GENOMIC DNA]</scope>
    <source>
        <strain evidence="4 5">DSM 19886</strain>
    </source>
</reference>
<dbReference type="Gene3D" id="2.170.130.10">
    <property type="entry name" value="TonB-dependent receptor, plug domain"/>
    <property type="match status" value="1"/>
</dbReference>
<dbReference type="RefSeq" id="WP_089885742.1">
    <property type="nucleotide sequence ID" value="NZ_FNGV01000001.1"/>
</dbReference>
<dbReference type="GO" id="GO:0044718">
    <property type="term" value="P:siderophore transmembrane transport"/>
    <property type="evidence" value="ECO:0007669"/>
    <property type="project" value="TreeGrafter"/>
</dbReference>
<dbReference type="SUPFAM" id="SSF56935">
    <property type="entry name" value="Porins"/>
    <property type="match status" value="1"/>
</dbReference>
<keyword evidence="2" id="KW-0812">Transmembrane</keyword>
<dbReference type="EMBL" id="FNGV01000001">
    <property type="protein sequence ID" value="SDL47088.1"/>
    <property type="molecule type" value="Genomic_DNA"/>
</dbReference>
<proteinExistence type="inferred from homology"/>
<protein>
    <submittedName>
        <fullName evidence="4">MG2 domain-containing protein</fullName>
    </submittedName>
</protein>
<dbReference type="PROSITE" id="PS52016">
    <property type="entry name" value="TONB_DEPENDENT_REC_3"/>
    <property type="match status" value="1"/>
</dbReference>
<dbReference type="InterPro" id="IPR037066">
    <property type="entry name" value="Plug_dom_sf"/>
</dbReference>
<evidence type="ECO:0000313" key="4">
    <source>
        <dbReference type="EMBL" id="SDL47088.1"/>
    </source>
</evidence>
<evidence type="ECO:0000259" key="3">
    <source>
        <dbReference type="Pfam" id="PF07715"/>
    </source>
</evidence>
<dbReference type="AlphaFoldDB" id="A0A1G9KBC6"/>
<dbReference type="STRING" id="192904.SAMN04488514_101927"/>